<comment type="caution">
    <text evidence="4">The sequence shown here is derived from an EMBL/GenBank/DDBJ whole genome shotgun (WGS) entry which is preliminary data.</text>
</comment>
<reference evidence="4 5" key="1">
    <citation type="submission" date="2021-06" db="EMBL/GenBank/DDBJ databases">
        <authorList>
            <person name="Kallberg Y."/>
            <person name="Tangrot J."/>
            <person name="Rosling A."/>
        </authorList>
    </citation>
    <scope>NUCLEOTIDE SEQUENCE [LARGE SCALE GENOMIC DNA]</scope>
    <source>
        <strain evidence="4 5">120-4 pot B 10/14</strain>
    </source>
</reference>
<evidence type="ECO:0000313" key="4">
    <source>
        <dbReference type="EMBL" id="CAG8811456.1"/>
    </source>
</evidence>
<accession>A0ABN7W1Q4</accession>
<dbReference type="PROSITE" id="PS50832">
    <property type="entry name" value="S1_IF1_TYPE"/>
    <property type="match status" value="1"/>
</dbReference>
<dbReference type="InterPro" id="IPR012340">
    <property type="entry name" value="NA-bd_OB-fold"/>
</dbReference>
<evidence type="ECO:0000259" key="3">
    <source>
        <dbReference type="PROSITE" id="PS50832"/>
    </source>
</evidence>
<keyword evidence="1" id="KW-0396">Initiation factor</keyword>
<feature type="domain" description="S1-like" evidence="3">
    <location>
        <begin position="9"/>
        <end position="81"/>
    </location>
</feature>
<dbReference type="Proteomes" id="UP000789901">
    <property type="component" value="Unassembled WGS sequence"/>
</dbReference>
<gene>
    <name evidence="4" type="ORF">GMARGA_LOCUS25347</name>
</gene>
<evidence type="ECO:0000256" key="2">
    <source>
        <dbReference type="SAM" id="MobiDB-lite"/>
    </source>
</evidence>
<evidence type="ECO:0000256" key="1">
    <source>
        <dbReference type="PROSITE-ProRule" id="PRU00181"/>
    </source>
</evidence>
<dbReference type="SUPFAM" id="SSF50249">
    <property type="entry name" value="Nucleic acid-binding proteins"/>
    <property type="match status" value="1"/>
</dbReference>
<organism evidence="4 5">
    <name type="scientific">Gigaspora margarita</name>
    <dbReference type="NCBI Taxonomy" id="4874"/>
    <lineage>
        <taxon>Eukaryota</taxon>
        <taxon>Fungi</taxon>
        <taxon>Fungi incertae sedis</taxon>
        <taxon>Mucoromycota</taxon>
        <taxon>Glomeromycotina</taxon>
        <taxon>Glomeromycetes</taxon>
        <taxon>Diversisporales</taxon>
        <taxon>Gigasporaceae</taxon>
        <taxon>Gigaspora</taxon>
    </lineage>
</organism>
<feature type="non-terminal residue" evidence="4">
    <location>
        <position position="1"/>
    </location>
</feature>
<feature type="region of interest" description="Disordered" evidence="2">
    <location>
        <begin position="659"/>
        <end position="693"/>
    </location>
</feature>
<dbReference type="SUPFAM" id="SSF52540">
    <property type="entry name" value="P-loop containing nucleoside triphosphate hydrolases"/>
    <property type="match status" value="1"/>
</dbReference>
<dbReference type="Gene3D" id="2.40.50.140">
    <property type="entry name" value="Nucleic acid-binding proteins"/>
    <property type="match status" value="1"/>
</dbReference>
<evidence type="ECO:0000313" key="5">
    <source>
        <dbReference type="Proteomes" id="UP000789901"/>
    </source>
</evidence>
<feature type="compositionally biased region" description="Basic and acidic residues" evidence="2">
    <location>
        <begin position="358"/>
        <end position="369"/>
    </location>
</feature>
<feature type="region of interest" description="Disordered" evidence="2">
    <location>
        <begin position="358"/>
        <end position="377"/>
    </location>
</feature>
<dbReference type="InterPro" id="IPR027417">
    <property type="entry name" value="P-loop_NTPase"/>
</dbReference>
<dbReference type="InterPro" id="IPR006196">
    <property type="entry name" value="RNA-binding_domain_S1_IF1"/>
</dbReference>
<sequence>LMAGGNFIRTQGIVKERLNKTTFKVELDNGNIILAYKASKFRVASSKGKGTRNPTITEGDKVKIDIPEQDLTKGMVVGEEKGLKELASTVPVYKSEPIRTCRTCYDFYHNPPKEKKEEKRFFCSFCRFEVISVRYRKRVSVSEPNELGLKNGETYNFCSICTKKVSEYNEAEDRDLEKDPFEENQFDKVIIENYIKVNHEKNLTMKRIIKKSTTITEMIKDDEGKEYIIDRRYNVDVSTEKADRYHEYFREEIAKEMMDYKKKNSTSQTNEKLQTLKFLKESYQAEHSQLPDTSNRKLPTKLSPKDFPAKSLGILARFVGENFYLKFRSREYVNEQREFIDDQLFLEVNKIVKVDRTETEKVTGSDKGGKTTQGDGSKYQVLSKELTSRTDQHGTVSSFDQKGSSVITTHKGVNYAPLEKYLEALEIYHKQNEEEYAKLPDTSNRKPRVSIRIKNGDNFLKAYKKEIKRGGEFKFITKDEFMARIRGEREGFVKVVGYENIIELAIGKALEVGYYRISLNGKNSSSVIYGTSIDNPGAEMGGIAKAIGENKSQFTVVFFDEIEKAGKEAKDAIGEPTDRTGNSEFKDALYDFITPCNNLLFFCALNYSEELPDFIRDRFTMITVEPPTYQQRIEILRGMLAALLKKALTKTMSIRGAKDNIARFRPKEENDTGDKRRGRPPCPFGEERSEKGSSSLEHRKGCKCFLEEITLELIQRLVKKLEVEGPFIPEGRKDDKEFFKLEPAWDNDKTEIIERLDNDNYEGGNIGLPENPTLEERTKYKLCKSILTYQLKNKLSLGQVAEKLAISEEELYDICR</sequence>
<keyword evidence="5" id="KW-1185">Reference proteome</keyword>
<feature type="non-terminal residue" evidence="4">
    <location>
        <position position="816"/>
    </location>
</feature>
<keyword evidence="1" id="KW-0648">Protein biosynthesis</keyword>
<feature type="compositionally biased region" description="Basic and acidic residues" evidence="2">
    <location>
        <begin position="659"/>
        <end position="675"/>
    </location>
</feature>
<dbReference type="Gene3D" id="3.40.50.300">
    <property type="entry name" value="P-loop containing nucleotide triphosphate hydrolases"/>
    <property type="match status" value="1"/>
</dbReference>
<protein>
    <submittedName>
        <fullName evidence="4">41597_t:CDS:1</fullName>
    </submittedName>
</protein>
<name>A0ABN7W1Q4_GIGMA</name>
<proteinExistence type="predicted"/>
<dbReference type="EMBL" id="CAJVQB010027942">
    <property type="protein sequence ID" value="CAG8811456.1"/>
    <property type="molecule type" value="Genomic_DNA"/>
</dbReference>